<name>A0A420WPL1_9PROT</name>
<dbReference type="AlphaFoldDB" id="A0A420WPL1"/>
<dbReference type="PANTHER" id="PTHR43968">
    <property type="match status" value="1"/>
</dbReference>
<reference evidence="3 4" key="1">
    <citation type="submission" date="2018-10" db="EMBL/GenBank/DDBJ databases">
        <title>Comparative analysis of microorganisms from saline springs in Andes Mountain Range, Colombia.</title>
        <authorList>
            <person name="Rubin E."/>
        </authorList>
    </citation>
    <scope>NUCLEOTIDE SEQUENCE [LARGE SCALE GENOMIC DNA]</scope>
    <source>
        <strain evidence="3 4">USBA 36</strain>
    </source>
</reference>
<dbReference type="Pfam" id="PF00043">
    <property type="entry name" value="GST_C"/>
    <property type="match status" value="1"/>
</dbReference>
<evidence type="ECO:0000259" key="1">
    <source>
        <dbReference type="PROSITE" id="PS50404"/>
    </source>
</evidence>
<dbReference type="InterPro" id="IPR050983">
    <property type="entry name" value="GST_Omega/HSP26"/>
</dbReference>
<dbReference type="OrthoDB" id="9797500at2"/>
<dbReference type="InterPro" id="IPR004046">
    <property type="entry name" value="GST_C"/>
</dbReference>
<accession>A0A420WPL1</accession>
<keyword evidence="3" id="KW-0808">Transferase</keyword>
<gene>
    <name evidence="3" type="ORF">BCL74_0743</name>
</gene>
<dbReference type="GO" id="GO:0016740">
    <property type="term" value="F:transferase activity"/>
    <property type="evidence" value="ECO:0007669"/>
    <property type="project" value="UniProtKB-KW"/>
</dbReference>
<organism evidence="3 4">
    <name type="scientific">Oceanibaculum indicum</name>
    <dbReference type="NCBI Taxonomy" id="526216"/>
    <lineage>
        <taxon>Bacteria</taxon>
        <taxon>Pseudomonadati</taxon>
        <taxon>Pseudomonadota</taxon>
        <taxon>Alphaproteobacteria</taxon>
        <taxon>Rhodospirillales</taxon>
        <taxon>Oceanibaculaceae</taxon>
        <taxon>Oceanibaculum</taxon>
    </lineage>
</organism>
<dbReference type="PANTHER" id="PTHR43968:SF6">
    <property type="entry name" value="GLUTATHIONE S-TRANSFERASE OMEGA"/>
    <property type="match status" value="1"/>
</dbReference>
<dbReference type="InterPro" id="IPR004045">
    <property type="entry name" value="Glutathione_S-Trfase_N"/>
</dbReference>
<dbReference type="SFLD" id="SFLDG00358">
    <property type="entry name" value="Main_(cytGST)"/>
    <property type="match status" value="1"/>
</dbReference>
<dbReference type="PROSITE" id="PS50404">
    <property type="entry name" value="GST_NTER"/>
    <property type="match status" value="1"/>
</dbReference>
<dbReference type="CDD" id="cd00299">
    <property type="entry name" value="GST_C_family"/>
    <property type="match status" value="1"/>
</dbReference>
<dbReference type="Proteomes" id="UP000277424">
    <property type="component" value="Unassembled WGS sequence"/>
</dbReference>
<dbReference type="SUPFAM" id="SSF47616">
    <property type="entry name" value="GST C-terminal domain-like"/>
    <property type="match status" value="1"/>
</dbReference>
<evidence type="ECO:0000259" key="2">
    <source>
        <dbReference type="PROSITE" id="PS50405"/>
    </source>
</evidence>
<dbReference type="EMBL" id="RBIG01000001">
    <property type="protein sequence ID" value="RKQ72973.1"/>
    <property type="molecule type" value="Genomic_DNA"/>
</dbReference>
<comment type="caution">
    <text evidence="3">The sequence shown here is derived from an EMBL/GenBank/DDBJ whole genome shotgun (WGS) entry which is preliminary data.</text>
</comment>
<dbReference type="Gene3D" id="1.20.1050.10">
    <property type="match status" value="1"/>
</dbReference>
<dbReference type="GO" id="GO:0005737">
    <property type="term" value="C:cytoplasm"/>
    <property type="evidence" value="ECO:0007669"/>
    <property type="project" value="TreeGrafter"/>
</dbReference>
<dbReference type="InterPro" id="IPR010987">
    <property type="entry name" value="Glutathione-S-Trfase_C-like"/>
</dbReference>
<dbReference type="Pfam" id="PF13417">
    <property type="entry name" value="GST_N_3"/>
    <property type="match status" value="1"/>
</dbReference>
<dbReference type="PROSITE" id="PS50405">
    <property type="entry name" value="GST_CTER"/>
    <property type="match status" value="1"/>
</dbReference>
<dbReference type="SUPFAM" id="SSF52833">
    <property type="entry name" value="Thioredoxin-like"/>
    <property type="match status" value="1"/>
</dbReference>
<dbReference type="InterPro" id="IPR040079">
    <property type="entry name" value="Glutathione_S-Trfase"/>
</dbReference>
<evidence type="ECO:0000313" key="3">
    <source>
        <dbReference type="EMBL" id="RKQ72973.1"/>
    </source>
</evidence>
<dbReference type="RefSeq" id="WP_121217656.1">
    <property type="nucleotide sequence ID" value="NZ_RBIG01000001.1"/>
</dbReference>
<sequence length="210" mass="23337">MSLTLHGYRYSVYARIVRMICAEKAIGYRWVEVNPFALDLPDSYLALHPFRRVPVLEHDGFVIYETVAISRYLDEAFPGISLQPSAPRDRARLAQIIAIIDAYGYWPMVRQVFAHRVFRPSLGEPVDEEQVAAGIAAARKVLAALEALAGEDGYLTDAGLSLADLHAAAMIAYFTMAAEGQAALSAYPRLTAWWDNMSRRPSLTDTDPFA</sequence>
<protein>
    <submittedName>
        <fullName evidence="3">Glutathione S-transferase</fullName>
    </submittedName>
</protein>
<dbReference type="Gene3D" id="3.40.30.10">
    <property type="entry name" value="Glutaredoxin"/>
    <property type="match status" value="1"/>
</dbReference>
<dbReference type="InterPro" id="IPR036249">
    <property type="entry name" value="Thioredoxin-like_sf"/>
</dbReference>
<feature type="domain" description="GST N-terminal" evidence="1">
    <location>
        <begin position="1"/>
        <end position="81"/>
    </location>
</feature>
<proteinExistence type="predicted"/>
<dbReference type="SFLD" id="SFLDS00019">
    <property type="entry name" value="Glutathione_Transferase_(cytos"/>
    <property type="match status" value="1"/>
</dbReference>
<dbReference type="InterPro" id="IPR036282">
    <property type="entry name" value="Glutathione-S-Trfase_C_sf"/>
</dbReference>
<evidence type="ECO:0000313" key="4">
    <source>
        <dbReference type="Proteomes" id="UP000277424"/>
    </source>
</evidence>
<feature type="domain" description="GST C-terminal" evidence="2">
    <location>
        <begin position="86"/>
        <end position="210"/>
    </location>
</feature>